<dbReference type="Proteomes" id="UP000092819">
    <property type="component" value="Unassembled WGS sequence"/>
</dbReference>
<evidence type="ECO:0000313" key="1">
    <source>
        <dbReference type="EMBL" id="SBT14665.1"/>
    </source>
</evidence>
<accession>A0A1C3JHW1</accession>
<protein>
    <submittedName>
        <fullName evidence="1">Uncharacterized protein</fullName>
    </submittedName>
</protein>
<evidence type="ECO:0000313" key="2">
    <source>
        <dbReference type="Proteomes" id="UP000092819"/>
    </source>
</evidence>
<name>A0A1C3JHW1_9VIBR</name>
<dbReference type="EMBL" id="FLQZ01000080">
    <property type="protein sequence ID" value="SBT14665.1"/>
    <property type="molecule type" value="Genomic_DNA"/>
</dbReference>
<gene>
    <name evidence="1" type="ORF">VCE7224_03430</name>
</gene>
<reference evidence="2" key="1">
    <citation type="submission" date="2016-06" db="EMBL/GenBank/DDBJ databases">
        <authorList>
            <person name="Rodrigo-Torres L."/>
            <person name="Arahal D.R."/>
        </authorList>
    </citation>
    <scope>NUCLEOTIDE SEQUENCE [LARGE SCALE GENOMIC DNA]</scope>
    <source>
        <strain evidence="2">CECT 7224</strain>
    </source>
</reference>
<organism evidence="1 2">
    <name type="scientific">Vibrio celticus</name>
    <dbReference type="NCBI Taxonomy" id="446372"/>
    <lineage>
        <taxon>Bacteria</taxon>
        <taxon>Pseudomonadati</taxon>
        <taxon>Pseudomonadota</taxon>
        <taxon>Gammaproteobacteria</taxon>
        <taxon>Vibrionales</taxon>
        <taxon>Vibrionaceae</taxon>
        <taxon>Vibrio</taxon>
    </lineage>
</organism>
<proteinExistence type="predicted"/>
<sequence length="51" mass="5767">MKGLSGGEPKQCHTWCNTLSKNKKGMHLAYLFLLVQMKLKTVFSLQWLNGG</sequence>
<dbReference type="AlphaFoldDB" id="A0A1C3JHW1"/>
<keyword evidence="2" id="KW-1185">Reference proteome</keyword>